<gene>
    <name evidence="3" type="ORF">ACFYNZ_16455</name>
</gene>
<comment type="caution">
    <text evidence="3">The sequence shown here is derived from an EMBL/GenBank/DDBJ whole genome shotgun (WGS) entry which is preliminary data.</text>
</comment>
<reference evidence="3 4" key="1">
    <citation type="submission" date="2024-10" db="EMBL/GenBank/DDBJ databases">
        <title>The Natural Products Discovery Center: Release of the First 8490 Sequenced Strains for Exploring Actinobacteria Biosynthetic Diversity.</title>
        <authorList>
            <person name="Kalkreuter E."/>
            <person name="Kautsar S.A."/>
            <person name="Yang D."/>
            <person name="Bader C.D."/>
            <person name="Teijaro C.N."/>
            <person name="Fluegel L."/>
            <person name="Davis C.M."/>
            <person name="Simpson J.R."/>
            <person name="Lauterbach L."/>
            <person name="Steele A.D."/>
            <person name="Gui C."/>
            <person name="Meng S."/>
            <person name="Li G."/>
            <person name="Viehrig K."/>
            <person name="Ye F."/>
            <person name="Su P."/>
            <person name="Kiefer A.F."/>
            <person name="Nichols A."/>
            <person name="Cepeda A.J."/>
            <person name="Yan W."/>
            <person name="Fan B."/>
            <person name="Jiang Y."/>
            <person name="Adhikari A."/>
            <person name="Zheng C.-J."/>
            <person name="Schuster L."/>
            <person name="Cowan T.M."/>
            <person name="Smanski M.J."/>
            <person name="Chevrette M.G."/>
            <person name="De Carvalho L.P.S."/>
            <person name="Shen B."/>
        </authorList>
    </citation>
    <scope>NUCLEOTIDE SEQUENCE [LARGE SCALE GENOMIC DNA]</scope>
    <source>
        <strain evidence="3 4">NPDC007147</strain>
    </source>
</reference>
<organism evidence="3 4">
    <name type="scientific">Streptomyces kebangsaanensis</name>
    <dbReference type="NCBI Taxonomy" id="864058"/>
    <lineage>
        <taxon>Bacteria</taxon>
        <taxon>Bacillati</taxon>
        <taxon>Actinomycetota</taxon>
        <taxon>Actinomycetes</taxon>
        <taxon>Kitasatosporales</taxon>
        <taxon>Streptomycetaceae</taxon>
        <taxon>Streptomyces</taxon>
    </lineage>
</organism>
<dbReference type="Proteomes" id="UP001601197">
    <property type="component" value="Unassembled WGS sequence"/>
</dbReference>
<evidence type="ECO:0000259" key="2">
    <source>
        <dbReference type="Pfam" id="PF02737"/>
    </source>
</evidence>
<feature type="domain" description="3-hydroxyacyl-CoA dehydrogenase NAD binding" evidence="2">
    <location>
        <begin position="8"/>
        <end position="65"/>
    </location>
</feature>
<dbReference type="EMBL" id="JBIAFJ010000013">
    <property type="protein sequence ID" value="MFE9171092.1"/>
    <property type="molecule type" value="Genomic_DNA"/>
</dbReference>
<dbReference type="RefSeq" id="WP_388347995.1">
    <property type="nucleotide sequence ID" value="NZ_JBIAFJ010000013.1"/>
</dbReference>
<dbReference type="Pfam" id="PF02737">
    <property type="entry name" value="3HCDH_N"/>
    <property type="match status" value="1"/>
</dbReference>
<feature type="compositionally biased region" description="Basic and acidic residues" evidence="1">
    <location>
        <begin position="141"/>
        <end position="156"/>
    </location>
</feature>
<dbReference type="Gene3D" id="3.40.50.720">
    <property type="entry name" value="NAD(P)-binding Rossmann-like Domain"/>
    <property type="match status" value="1"/>
</dbReference>
<evidence type="ECO:0000313" key="3">
    <source>
        <dbReference type="EMBL" id="MFE9171092.1"/>
    </source>
</evidence>
<dbReference type="InterPro" id="IPR036291">
    <property type="entry name" value="NAD(P)-bd_dom_sf"/>
</dbReference>
<accession>A0ABW6KV33</accession>
<dbReference type="InterPro" id="IPR006176">
    <property type="entry name" value="3-OHacyl-CoA_DH_NAD-bd"/>
</dbReference>
<dbReference type="SUPFAM" id="SSF51735">
    <property type="entry name" value="NAD(P)-binding Rossmann-fold domains"/>
    <property type="match status" value="1"/>
</dbReference>
<evidence type="ECO:0000256" key="1">
    <source>
        <dbReference type="SAM" id="MobiDB-lite"/>
    </source>
</evidence>
<name>A0ABW6KV33_9ACTN</name>
<sequence>MTSVQGPIAVVGTGAIGAGRAALTLAHGHDVRAYDPDPEAEGRLRAQIDAAWPALTRLGLADRASPRRLTFTTALLGPIVNQHLSGGPGGLAHTLEHLGPPAQERMDDLRPVRLTPELAARLVAGVDDEPADVDQPAMNAQRDELLRTRRAHDQLP</sequence>
<protein>
    <submittedName>
        <fullName evidence="3">3-hydroxyacyl-CoA dehydrogenase NAD-binding domain-containing protein</fullName>
    </submittedName>
</protein>
<keyword evidence="4" id="KW-1185">Reference proteome</keyword>
<proteinExistence type="predicted"/>
<feature type="region of interest" description="Disordered" evidence="1">
    <location>
        <begin position="127"/>
        <end position="156"/>
    </location>
</feature>
<evidence type="ECO:0000313" key="4">
    <source>
        <dbReference type="Proteomes" id="UP001601197"/>
    </source>
</evidence>